<dbReference type="GO" id="GO:0006154">
    <property type="term" value="P:adenosine catabolic process"/>
    <property type="evidence" value="ECO:0007669"/>
    <property type="project" value="TreeGrafter"/>
</dbReference>
<evidence type="ECO:0000256" key="5">
    <source>
        <dbReference type="ARBA" id="ARBA00022801"/>
    </source>
</evidence>
<dbReference type="GO" id="GO:0046103">
    <property type="term" value="P:inosine biosynthetic process"/>
    <property type="evidence" value="ECO:0007669"/>
    <property type="project" value="TreeGrafter"/>
</dbReference>
<dbReference type="EC" id="3.5.4.4" evidence="3"/>
<dbReference type="Gene3D" id="3.20.20.140">
    <property type="entry name" value="Metal-dependent hydrolases"/>
    <property type="match status" value="1"/>
</dbReference>
<keyword evidence="6" id="KW-0862">Zinc</keyword>
<comment type="cofactor">
    <cofactor evidence="1">
        <name>Zn(2+)</name>
        <dbReference type="ChEBI" id="CHEBI:29105"/>
    </cofactor>
</comment>
<dbReference type="PANTHER" id="PTHR11409:SF43">
    <property type="entry name" value="ADENOSINE DEAMINASE"/>
    <property type="match status" value="1"/>
</dbReference>
<dbReference type="KEGG" id="sru:SRU_0673"/>
<comment type="similarity">
    <text evidence="2">Belongs to the metallo-dependent hydrolases superfamily. Adenosine and AMP deaminases family.</text>
</comment>
<dbReference type="PATRIC" id="fig|309807.25.peg.692"/>
<protein>
    <recommendedName>
        <fullName evidence="3">adenosine deaminase</fullName>
        <ecNumber evidence="3">3.5.4.4</ecNumber>
    </recommendedName>
</protein>
<dbReference type="NCBIfam" id="TIGR01430">
    <property type="entry name" value="aden_deam"/>
    <property type="match status" value="1"/>
</dbReference>
<evidence type="ECO:0000256" key="6">
    <source>
        <dbReference type="ARBA" id="ARBA00022833"/>
    </source>
</evidence>
<dbReference type="InterPro" id="IPR001365">
    <property type="entry name" value="A_deaminase_dom"/>
</dbReference>
<proteinExistence type="inferred from homology"/>
<dbReference type="GO" id="GO:0005829">
    <property type="term" value="C:cytosol"/>
    <property type="evidence" value="ECO:0007669"/>
    <property type="project" value="TreeGrafter"/>
</dbReference>
<keyword evidence="4" id="KW-0479">Metal-binding</keyword>
<dbReference type="GO" id="GO:0043103">
    <property type="term" value="P:hypoxanthine salvage"/>
    <property type="evidence" value="ECO:0007669"/>
    <property type="project" value="TreeGrafter"/>
</dbReference>
<reference evidence="8 9" key="1">
    <citation type="journal article" date="2005" name="Proc. Natl. Acad. Sci. U.S.A.">
        <title>The genome of Salinibacter ruber: convergence and gene exchange among hyperhalophilic bacteria and archaea.</title>
        <authorList>
            <person name="Mongodin E.F."/>
            <person name="Nelson K.E."/>
            <person name="Daugherty S."/>
            <person name="Deboy R.T."/>
            <person name="Wister J."/>
            <person name="Khouri H."/>
            <person name="Weidman J."/>
            <person name="Walsh D.A."/>
            <person name="Papke R.T."/>
            <person name="Sanchez Perez G."/>
            <person name="Sharma A.K."/>
            <person name="Nesbo C.L."/>
            <person name="MacLeod D."/>
            <person name="Bapteste E."/>
            <person name="Doolittle W.F."/>
            <person name="Charlebois R.L."/>
            <person name="Legault B."/>
            <person name="Rodriguez-Valera F."/>
        </authorList>
    </citation>
    <scope>NUCLEOTIDE SEQUENCE [LARGE SCALE GENOMIC DNA]</scope>
    <source>
        <strain evidence="9">DSM 13855 / CECT 5946 / M31</strain>
    </source>
</reference>
<evidence type="ECO:0000256" key="1">
    <source>
        <dbReference type="ARBA" id="ARBA00001947"/>
    </source>
</evidence>
<evidence type="ECO:0000256" key="3">
    <source>
        <dbReference type="ARBA" id="ARBA00012784"/>
    </source>
</evidence>
<dbReference type="Proteomes" id="UP000008674">
    <property type="component" value="Chromosome"/>
</dbReference>
<dbReference type="Pfam" id="PF00962">
    <property type="entry name" value="A_deaminase"/>
    <property type="match status" value="1"/>
</dbReference>
<organism evidence="8 9">
    <name type="scientific">Salinibacter ruber (strain DSM 13855 / M31)</name>
    <dbReference type="NCBI Taxonomy" id="309807"/>
    <lineage>
        <taxon>Bacteria</taxon>
        <taxon>Pseudomonadati</taxon>
        <taxon>Rhodothermota</taxon>
        <taxon>Rhodothermia</taxon>
        <taxon>Rhodothermales</taxon>
        <taxon>Salinibacteraceae</taxon>
        <taxon>Salinibacter</taxon>
    </lineage>
</organism>
<evidence type="ECO:0000256" key="4">
    <source>
        <dbReference type="ARBA" id="ARBA00022723"/>
    </source>
</evidence>
<accession>Q2S4S0</accession>
<dbReference type="GO" id="GO:0046872">
    <property type="term" value="F:metal ion binding"/>
    <property type="evidence" value="ECO:0007669"/>
    <property type="project" value="UniProtKB-KW"/>
</dbReference>
<dbReference type="HOGENOM" id="CLU_039228_0_0_10"/>
<dbReference type="GO" id="GO:0004000">
    <property type="term" value="F:adenosine deaminase activity"/>
    <property type="evidence" value="ECO:0007669"/>
    <property type="project" value="UniProtKB-ARBA"/>
</dbReference>
<evidence type="ECO:0000313" key="9">
    <source>
        <dbReference type="Proteomes" id="UP000008674"/>
    </source>
</evidence>
<dbReference type="EMBL" id="CP000159">
    <property type="protein sequence ID" value="ABC44258.1"/>
    <property type="molecule type" value="Genomic_DNA"/>
</dbReference>
<sequence length="396" mass="44283">MRACIGGKLFSPCAPDRSLGHRRCSSVLRDAPPMPMSSTPAPDAATLTQDDIRSWPKAELHCHLDGSVRLETMLDLAQQQGKMSVLPADSVEGLRDELRQVEASGTLEAYLAWFDYTIPLLQTEAALRRTAYELAADNAAENVRYLEVRYSPILHVESDLSLEAVNDAVIEGLRRAEADFDITTSLIVCGLRDRFESASMRLAELAVEYQHEGVVAFDLAGGEAGNPPKGHLHAFYRARNNLLNLTIHAGEAWGPDSIRQALFYCGAHRIGHGISLRKDPELMQYFADHRIPLEICPTSNVDTQAVPSLEAHPIETYVRSNIPVTVNTDNRLFSRTSVTKELWRVHQHCNLEARHLREIALNGFRYAFLPHQQKQDLLRSVTDDFPLAETAETPLW</sequence>
<dbReference type="SUPFAM" id="SSF51556">
    <property type="entry name" value="Metallo-dependent hydrolases"/>
    <property type="match status" value="1"/>
</dbReference>
<dbReference type="EnsemblBacteria" id="ABC44258">
    <property type="protein sequence ID" value="ABC44258"/>
    <property type="gene ID" value="SRU_0673"/>
</dbReference>
<dbReference type="STRING" id="309807.SRU_0673"/>
<keyword evidence="9" id="KW-1185">Reference proteome</keyword>
<dbReference type="InterPro" id="IPR006330">
    <property type="entry name" value="Ado/ade_deaminase"/>
</dbReference>
<evidence type="ECO:0000313" key="8">
    <source>
        <dbReference type="EMBL" id="ABC44258.1"/>
    </source>
</evidence>
<dbReference type="AlphaFoldDB" id="Q2S4S0"/>
<dbReference type="OrthoDB" id="9779574at2"/>
<keyword evidence="5 8" id="KW-0378">Hydrolase</keyword>
<evidence type="ECO:0000256" key="2">
    <source>
        <dbReference type="ARBA" id="ARBA00006676"/>
    </source>
</evidence>
<name>Q2S4S0_SALRD</name>
<evidence type="ECO:0000259" key="7">
    <source>
        <dbReference type="Pfam" id="PF00962"/>
    </source>
</evidence>
<dbReference type="InterPro" id="IPR032466">
    <property type="entry name" value="Metal_Hydrolase"/>
</dbReference>
<dbReference type="PANTHER" id="PTHR11409">
    <property type="entry name" value="ADENOSINE DEAMINASE"/>
    <property type="match status" value="1"/>
</dbReference>
<feature type="domain" description="Adenosine deaminase" evidence="7">
    <location>
        <begin position="56"/>
        <end position="382"/>
    </location>
</feature>
<dbReference type="eggNOG" id="COG1816">
    <property type="taxonomic scope" value="Bacteria"/>
</dbReference>
<gene>
    <name evidence="8" type="primary">add</name>
    <name evidence="8" type="ordered locus">SRU_0673</name>
</gene>